<organism evidence="1 2">
    <name type="scientific">Flagellimonas ochracea</name>
    <dbReference type="NCBI Taxonomy" id="2696472"/>
    <lineage>
        <taxon>Bacteria</taxon>
        <taxon>Pseudomonadati</taxon>
        <taxon>Bacteroidota</taxon>
        <taxon>Flavobacteriia</taxon>
        <taxon>Flavobacteriales</taxon>
        <taxon>Flavobacteriaceae</taxon>
        <taxon>Flagellimonas</taxon>
    </lineage>
</organism>
<dbReference type="Proteomes" id="UP000667650">
    <property type="component" value="Unassembled WGS sequence"/>
</dbReference>
<evidence type="ECO:0000313" key="2">
    <source>
        <dbReference type="Proteomes" id="UP000667650"/>
    </source>
</evidence>
<keyword evidence="2" id="KW-1185">Reference proteome</keyword>
<reference evidence="1" key="1">
    <citation type="submission" date="2020-01" db="EMBL/GenBank/DDBJ databases">
        <title>Muricauda ochracea sp. nov., isolated from a tidal flat of Garorim bay in Korea.</title>
        <authorList>
            <person name="Kim D."/>
            <person name="Yoo Y."/>
            <person name="Kim J.-J."/>
        </authorList>
    </citation>
    <scope>NUCLEOTIDE SEQUENCE</scope>
    <source>
        <strain evidence="1">JGD-17</strain>
    </source>
</reference>
<dbReference type="RefSeq" id="WP_166522362.1">
    <property type="nucleotide sequence ID" value="NZ_JAAABI010000001.1"/>
</dbReference>
<comment type="caution">
    <text evidence="1">The sequence shown here is derived from an EMBL/GenBank/DDBJ whole genome shotgun (WGS) entry which is preliminary data.</text>
</comment>
<accession>A0A964WWF0</accession>
<protein>
    <submittedName>
        <fullName evidence="1">Uncharacterized protein</fullName>
    </submittedName>
</protein>
<gene>
    <name evidence="1" type="ORF">GTQ34_03480</name>
</gene>
<dbReference type="EMBL" id="JAAABI010000001">
    <property type="protein sequence ID" value="NAY90971.1"/>
    <property type="molecule type" value="Genomic_DNA"/>
</dbReference>
<proteinExistence type="predicted"/>
<sequence length="102" mass="12186">MTCEHLYPLEKELLENDIRENFRGQAWSKNCREWVYFDCVFTNLEKTKERFEMDDDIVEIHSHFGTHDGQEHGLFCTKCKDGIMGLNPEKVKRENITAIRFE</sequence>
<evidence type="ECO:0000313" key="1">
    <source>
        <dbReference type="EMBL" id="NAY90971.1"/>
    </source>
</evidence>
<dbReference type="AlphaFoldDB" id="A0A964WWF0"/>
<name>A0A964WWF0_9FLAO</name>